<accession>G7US34</accession>
<keyword evidence="4" id="KW-0964">Secreted</keyword>
<dbReference type="PROSITE" id="PS51318">
    <property type="entry name" value="TAT"/>
    <property type="match status" value="1"/>
</dbReference>
<dbReference type="PROSITE" id="PS00138">
    <property type="entry name" value="SUBTILASE_SER"/>
    <property type="match status" value="1"/>
</dbReference>
<dbReference type="EMBL" id="CP003093">
    <property type="protein sequence ID" value="AER57242.1"/>
    <property type="molecule type" value="Genomic_DNA"/>
</dbReference>
<keyword evidence="7 10" id="KW-0378">Hydrolase</keyword>
<dbReference type="CDD" id="cd00146">
    <property type="entry name" value="PKD"/>
    <property type="match status" value="1"/>
</dbReference>
<evidence type="ECO:0000256" key="10">
    <source>
        <dbReference type="PROSITE-ProRule" id="PRU01240"/>
    </source>
</evidence>
<dbReference type="InterPro" id="IPR023828">
    <property type="entry name" value="Peptidase_S8_Ser-AS"/>
</dbReference>
<keyword evidence="9" id="KW-0865">Zymogen</keyword>
<keyword evidence="8 10" id="KW-0720">Serine protease</keyword>
<dbReference type="PANTHER" id="PTHR43806">
    <property type="entry name" value="PEPTIDASE S8"/>
    <property type="match status" value="1"/>
</dbReference>
<evidence type="ECO:0000256" key="4">
    <source>
        <dbReference type="ARBA" id="ARBA00022525"/>
    </source>
</evidence>
<evidence type="ECO:0000256" key="5">
    <source>
        <dbReference type="ARBA" id="ARBA00022670"/>
    </source>
</evidence>
<dbReference type="SMART" id="SM00089">
    <property type="entry name" value="PKD"/>
    <property type="match status" value="1"/>
</dbReference>
<feature type="active site" description="Charge relay system" evidence="10">
    <location>
        <position position="412"/>
    </location>
</feature>
<dbReference type="PROSITE" id="PS00137">
    <property type="entry name" value="SUBTILASE_HIS"/>
    <property type="match status" value="1"/>
</dbReference>
<feature type="domain" description="PKD" evidence="13">
    <location>
        <begin position="477"/>
        <end position="564"/>
    </location>
</feature>
<gene>
    <name evidence="15" type="ordered locus">DSC_12990</name>
</gene>
<dbReference type="InterPro" id="IPR000209">
    <property type="entry name" value="Peptidase_S8/S53_dom"/>
</dbReference>
<keyword evidence="16" id="KW-1185">Reference proteome</keyword>
<comment type="similarity">
    <text evidence="3 10 11">Belongs to the peptidase S8 family.</text>
</comment>
<dbReference type="eggNOG" id="COG4935">
    <property type="taxonomic scope" value="Bacteria"/>
</dbReference>
<dbReference type="InterPro" id="IPR007280">
    <property type="entry name" value="Peptidase_C_arc/bac"/>
</dbReference>
<evidence type="ECO:0000256" key="1">
    <source>
        <dbReference type="ARBA" id="ARBA00001913"/>
    </source>
</evidence>
<dbReference type="InterPro" id="IPR034176">
    <property type="entry name" value="Peptidases_S8_13"/>
</dbReference>
<dbReference type="SUPFAM" id="SSF49299">
    <property type="entry name" value="PKD domain"/>
    <property type="match status" value="1"/>
</dbReference>
<evidence type="ECO:0000256" key="3">
    <source>
        <dbReference type="ARBA" id="ARBA00011073"/>
    </source>
</evidence>
<dbReference type="Gene3D" id="2.60.40.10">
    <property type="entry name" value="Immunoglobulins"/>
    <property type="match status" value="1"/>
</dbReference>
<dbReference type="FunFam" id="2.60.120.380:FF:000013">
    <property type="entry name" value="Alkaline serine protease"/>
    <property type="match status" value="1"/>
</dbReference>
<keyword evidence="6 12" id="KW-0732">Signal</keyword>
<dbReference type="KEGG" id="psd:DSC_12990"/>
<name>G7US34_PSEUP</name>
<feature type="domain" description="P/Homo B" evidence="14">
    <location>
        <begin position="667"/>
        <end position="784"/>
    </location>
</feature>
<evidence type="ECO:0000259" key="14">
    <source>
        <dbReference type="PROSITE" id="PS51829"/>
    </source>
</evidence>
<dbReference type="GO" id="GO:0004252">
    <property type="term" value="F:serine-type endopeptidase activity"/>
    <property type="evidence" value="ECO:0007669"/>
    <property type="project" value="UniProtKB-UniRule"/>
</dbReference>
<dbReference type="Pfam" id="PF01483">
    <property type="entry name" value="P_proprotein"/>
    <property type="match status" value="1"/>
</dbReference>
<dbReference type="MEROPS" id="S08.110"/>
<dbReference type="eggNOG" id="COG3291">
    <property type="taxonomic scope" value="Bacteria"/>
</dbReference>
<dbReference type="Gene3D" id="2.60.120.380">
    <property type="match status" value="1"/>
</dbReference>
<sequence length="784" mass="78279">MSDVSKRRLRLHSLAAATVVALSALSAAPAMAAGRVDLSGLQSPEQHSFDRFIVKYLDNSAPHANATALSQSLASAARVVPSAQGRALGVQRLRRTAVGSDVVVADRKLDRVEAEILMRQIAADPNVDYVEVDKLNRAYLTPNDTNFSQQWDLGTGAGGMYATTAWDVTNGSGTVVAVLDTGITSHSDLNANVLPGYDFIVDTFVSNDGNGRDADASDPGDAYAANECGSGIGASDSSWHGTHVAGTVAAVTNNSKGVAGIAYGAKVVPVRVLGKCGGYDSDIADAIIWASGGAVSGVPANANPAEAINLSLGGSGACGSTTQAAINGAVSRGTTLVIAAGNDNTNVSNASPANCNNVVAVGATTSTGARASYSNYGSLVDLAAPGSGILSTLNSGTTTPGSESYASYSGTSMATPHVAAVVALMQSVAATPLTPAQVESTLKSSARAFPSTPSQPIGAGILQARAAVDAAGGGGGANVAPVANFSSSINGLTVAFTDTSTDSDGSIASRSWSFGDGTTSTAANPSKTYSAAGTYTVSLTVTDNAGATNTKTASVTVASSGGDSTVLTNGVPKTGLGAATGTSLNFTIAVPAGASNLVIATSGGTGDADLYVKAGSAPTDTSYDCRPYTSGNAETCTIASPVAGTYYVRLKAYSTFAGLSLTGSYSTGGGTSQTYSNTTDVTIGDNATVSSTINVSGRSGNAGSSVPVAVNIVHTYIGDLKVDLIAPDGSVYVLSNRAGGSADNIVKTYTLNLSSEALNGAWALRVNDNAGGDTGYINSWSITF</sequence>
<dbReference type="InterPro" id="IPR050131">
    <property type="entry name" value="Peptidase_S8_subtilisin-like"/>
</dbReference>
<evidence type="ECO:0000313" key="15">
    <source>
        <dbReference type="EMBL" id="AER57242.1"/>
    </source>
</evidence>
<feature type="active site" description="Charge relay system" evidence="10">
    <location>
        <position position="240"/>
    </location>
</feature>
<dbReference type="InterPro" id="IPR023827">
    <property type="entry name" value="Peptidase_S8_Asp-AS"/>
</dbReference>
<dbReference type="PROSITE" id="PS00136">
    <property type="entry name" value="SUBTILASE_ASP"/>
    <property type="match status" value="1"/>
</dbReference>
<dbReference type="InterPro" id="IPR036852">
    <property type="entry name" value="Peptidase_S8/S53_dom_sf"/>
</dbReference>
<dbReference type="InterPro" id="IPR006311">
    <property type="entry name" value="TAT_signal"/>
</dbReference>
<evidence type="ECO:0000313" key="16">
    <source>
        <dbReference type="Proteomes" id="UP000005870"/>
    </source>
</evidence>
<dbReference type="InterPro" id="IPR015500">
    <property type="entry name" value="Peptidase_S8_subtilisin-rel"/>
</dbReference>
<dbReference type="InterPro" id="IPR035986">
    <property type="entry name" value="PKD_dom_sf"/>
</dbReference>
<organism evidence="15 16">
    <name type="scientific">Pseudoxanthomonas spadix (strain BD-a59)</name>
    <dbReference type="NCBI Taxonomy" id="1045855"/>
    <lineage>
        <taxon>Bacteria</taxon>
        <taxon>Pseudomonadati</taxon>
        <taxon>Pseudomonadota</taxon>
        <taxon>Gammaproteobacteria</taxon>
        <taxon>Lysobacterales</taxon>
        <taxon>Lysobacteraceae</taxon>
        <taxon>Pseudoxanthomonas</taxon>
    </lineage>
</organism>
<protein>
    <submittedName>
        <fullName evidence="15">Subtilisin</fullName>
    </submittedName>
</protein>
<proteinExistence type="inferred from homology"/>
<dbReference type="SUPFAM" id="SSF49785">
    <property type="entry name" value="Galactose-binding domain-like"/>
    <property type="match status" value="1"/>
</dbReference>
<reference evidence="15 16" key="1">
    <citation type="journal article" date="2012" name="J. Bacteriol.">
        <title>Complete Genome Sequence of the BTEX-Degrading Bacterium Pseudoxanthomonas spadix BD-a59.</title>
        <authorList>
            <person name="Lee S.H."/>
            <person name="Jin H.M."/>
            <person name="Lee H.J."/>
            <person name="Kim J.M."/>
            <person name="Jeon C.O."/>
        </authorList>
    </citation>
    <scope>NUCLEOTIDE SEQUENCE [LARGE SCALE GENOMIC DNA]</scope>
    <source>
        <strain evidence="15 16">BD-a59</strain>
    </source>
</reference>
<dbReference type="GO" id="GO:0006508">
    <property type="term" value="P:proteolysis"/>
    <property type="evidence" value="ECO:0007669"/>
    <property type="project" value="UniProtKB-KW"/>
</dbReference>
<evidence type="ECO:0000256" key="6">
    <source>
        <dbReference type="ARBA" id="ARBA00022729"/>
    </source>
</evidence>
<dbReference type="GO" id="GO:0005576">
    <property type="term" value="C:extracellular region"/>
    <property type="evidence" value="ECO:0007669"/>
    <property type="project" value="UniProtKB-SubCell"/>
</dbReference>
<dbReference type="InterPro" id="IPR008979">
    <property type="entry name" value="Galactose-bd-like_sf"/>
</dbReference>
<evidence type="ECO:0000256" key="7">
    <source>
        <dbReference type="ARBA" id="ARBA00022801"/>
    </source>
</evidence>
<dbReference type="PROSITE" id="PS51829">
    <property type="entry name" value="P_HOMO_B"/>
    <property type="match status" value="1"/>
</dbReference>
<evidence type="ECO:0000256" key="9">
    <source>
        <dbReference type="ARBA" id="ARBA00023145"/>
    </source>
</evidence>
<dbReference type="eggNOG" id="COG1404">
    <property type="taxonomic scope" value="Bacteria"/>
</dbReference>
<dbReference type="Pfam" id="PF00082">
    <property type="entry name" value="Peptidase_S8"/>
    <property type="match status" value="1"/>
</dbReference>
<dbReference type="InterPro" id="IPR022398">
    <property type="entry name" value="Peptidase_S8_His-AS"/>
</dbReference>
<dbReference type="Pfam" id="PF18911">
    <property type="entry name" value="PKD_4"/>
    <property type="match status" value="1"/>
</dbReference>
<dbReference type="PROSITE" id="PS50093">
    <property type="entry name" value="PKD"/>
    <property type="match status" value="1"/>
</dbReference>
<dbReference type="OrthoDB" id="9790784at2"/>
<keyword evidence="5 10" id="KW-0645">Protease</keyword>
<dbReference type="Gene3D" id="3.40.50.200">
    <property type="entry name" value="Peptidase S8/S53 domain"/>
    <property type="match status" value="1"/>
</dbReference>
<dbReference type="CDD" id="cd07496">
    <property type="entry name" value="Peptidases_S8_13"/>
    <property type="match status" value="1"/>
</dbReference>
<evidence type="ECO:0000259" key="13">
    <source>
        <dbReference type="PROSITE" id="PS50093"/>
    </source>
</evidence>
<dbReference type="PRINTS" id="PR00723">
    <property type="entry name" value="SUBTILISIN"/>
</dbReference>
<feature type="chain" id="PRO_5003504303" evidence="12">
    <location>
        <begin position="33"/>
        <end position="784"/>
    </location>
</feature>
<evidence type="ECO:0000256" key="11">
    <source>
        <dbReference type="RuleBase" id="RU003355"/>
    </source>
</evidence>
<dbReference type="FunFam" id="3.40.50.200:FF:000022">
    <property type="entry name" value="Extracellular protease"/>
    <property type="match status" value="1"/>
</dbReference>
<dbReference type="AlphaFoldDB" id="G7US34"/>
<dbReference type="InterPro" id="IPR013783">
    <property type="entry name" value="Ig-like_fold"/>
</dbReference>
<evidence type="ECO:0000256" key="8">
    <source>
        <dbReference type="ARBA" id="ARBA00022825"/>
    </source>
</evidence>
<dbReference type="FunFam" id="2.60.120.260:FF:000149">
    <property type="entry name" value="Leupeptin-inactivating enzyme 1"/>
    <property type="match status" value="1"/>
</dbReference>
<dbReference type="InterPro" id="IPR000601">
    <property type="entry name" value="PKD_dom"/>
</dbReference>
<evidence type="ECO:0000256" key="2">
    <source>
        <dbReference type="ARBA" id="ARBA00004613"/>
    </source>
</evidence>
<dbReference type="SUPFAM" id="SSF52743">
    <property type="entry name" value="Subtilisin-like"/>
    <property type="match status" value="1"/>
</dbReference>
<comment type="cofactor">
    <cofactor evidence="1">
        <name>Ca(2+)</name>
        <dbReference type="ChEBI" id="CHEBI:29108"/>
    </cofactor>
</comment>
<dbReference type="InterPro" id="IPR022409">
    <property type="entry name" value="PKD/Chitinase_dom"/>
</dbReference>
<dbReference type="Pfam" id="PF04151">
    <property type="entry name" value="PPC"/>
    <property type="match status" value="1"/>
</dbReference>
<dbReference type="HOGENOM" id="CLU_011263_8_2_6"/>
<dbReference type="STRING" id="1045855.DSC_12990"/>
<dbReference type="Proteomes" id="UP000005870">
    <property type="component" value="Chromosome"/>
</dbReference>
<dbReference type="InterPro" id="IPR002884">
    <property type="entry name" value="P_dom"/>
</dbReference>
<evidence type="ECO:0000256" key="12">
    <source>
        <dbReference type="SAM" id="SignalP"/>
    </source>
</evidence>
<comment type="subcellular location">
    <subcellularLocation>
        <location evidence="2">Secreted</location>
    </subcellularLocation>
</comment>
<dbReference type="Gene3D" id="2.60.120.260">
    <property type="entry name" value="Galactose-binding domain-like"/>
    <property type="match status" value="1"/>
</dbReference>
<feature type="active site" description="Charge relay system" evidence="10">
    <location>
        <position position="180"/>
    </location>
</feature>
<dbReference type="PROSITE" id="PS51892">
    <property type="entry name" value="SUBTILASE"/>
    <property type="match status" value="1"/>
</dbReference>
<dbReference type="RefSeq" id="WP_014161415.1">
    <property type="nucleotide sequence ID" value="NC_016147.2"/>
</dbReference>
<dbReference type="PANTHER" id="PTHR43806:SF11">
    <property type="entry name" value="CEREVISIN-RELATED"/>
    <property type="match status" value="1"/>
</dbReference>
<feature type="signal peptide" evidence="12">
    <location>
        <begin position="1"/>
        <end position="32"/>
    </location>
</feature>